<dbReference type="AlphaFoldDB" id="T1GI88"/>
<evidence type="ECO:0000256" key="2">
    <source>
        <dbReference type="ARBA" id="ARBA00022801"/>
    </source>
</evidence>
<dbReference type="GO" id="GO:0047429">
    <property type="term" value="F:nucleoside triphosphate diphosphatase activity"/>
    <property type="evidence" value="ECO:0007669"/>
    <property type="project" value="InterPro"/>
</dbReference>
<sequence>MLDGWEDKGAKAVCTVTYVEDCNSEPIIFQGITDGDIVFPRGPRDFGWDPIFQPKGYNLTYAELPKDEKNKISHRYRALAKMTEYFVNKKE</sequence>
<dbReference type="InterPro" id="IPR002637">
    <property type="entry name" value="RdgB/HAM1"/>
</dbReference>
<reference evidence="3" key="2">
    <citation type="submission" date="2015-06" db="UniProtKB">
        <authorList>
            <consortium name="EnsemblMetazoa"/>
        </authorList>
    </citation>
    <scope>IDENTIFICATION</scope>
</reference>
<evidence type="ECO:0000313" key="3">
    <source>
        <dbReference type="EnsemblMetazoa" id="MESCA003157-PA"/>
    </source>
</evidence>
<dbReference type="Pfam" id="PF01725">
    <property type="entry name" value="Ham1p_like"/>
    <property type="match status" value="1"/>
</dbReference>
<name>T1GI88_MEGSC</name>
<dbReference type="GO" id="GO:0005737">
    <property type="term" value="C:cytoplasm"/>
    <property type="evidence" value="ECO:0007669"/>
    <property type="project" value="TreeGrafter"/>
</dbReference>
<proteinExistence type="inferred from homology"/>
<protein>
    <recommendedName>
        <fullName evidence="5">Inosine triphosphate pyrophosphatase</fullName>
    </recommendedName>
</protein>
<comment type="similarity">
    <text evidence="1">Belongs to the HAM1 NTPase family.</text>
</comment>
<dbReference type="EnsemblMetazoa" id="MESCA003157-RA">
    <property type="protein sequence ID" value="MESCA003157-PA"/>
    <property type="gene ID" value="MESCA003157"/>
</dbReference>
<dbReference type="Proteomes" id="UP000015102">
    <property type="component" value="Unassembled WGS sequence"/>
</dbReference>
<evidence type="ECO:0008006" key="5">
    <source>
        <dbReference type="Google" id="ProtNLM"/>
    </source>
</evidence>
<dbReference type="Gene3D" id="3.90.950.10">
    <property type="match status" value="1"/>
</dbReference>
<dbReference type="CDD" id="cd00515">
    <property type="entry name" value="HAM1"/>
    <property type="match status" value="1"/>
</dbReference>
<accession>T1GI88</accession>
<dbReference type="GO" id="GO:0009143">
    <property type="term" value="P:nucleoside triphosphate catabolic process"/>
    <property type="evidence" value="ECO:0007669"/>
    <property type="project" value="InterPro"/>
</dbReference>
<dbReference type="HOGENOM" id="CLU_156886_1_0_1"/>
<dbReference type="InterPro" id="IPR029001">
    <property type="entry name" value="ITPase-like_fam"/>
</dbReference>
<dbReference type="PANTHER" id="PTHR11067:SF9">
    <property type="entry name" value="INOSINE TRIPHOSPHATE PYROPHOSPHATASE"/>
    <property type="match status" value="1"/>
</dbReference>
<keyword evidence="4" id="KW-1185">Reference proteome</keyword>
<organism evidence="3 4">
    <name type="scientific">Megaselia scalaris</name>
    <name type="common">Humpbacked fly</name>
    <name type="synonym">Phora scalaris</name>
    <dbReference type="NCBI Taxonomy" id="36166"/>
    <lineage>
        <taxon>Eukaryota</taxon>
        <taxon>Metazoa</taxon>
        <taxon>Ecdysozoa</taxon>
        <taxon>Arthropoda</taxon>
        <taxon>Hexapoda</taxon>
        <taxon>Insecta</taxon>
        <taxon>Pterygota</taxon>
        <taxon>Neoptera</taxon>
        <taxon>Endopterygota</taxon>
        <taxon>Diptera</taxon>
        <taxon>Brachycera</taxon>
        <taxon>Muscomorpha</taxon>
        <taxon>Platypezoidea</taxon>
        <taxon>Phoridae</taxon>
        <taxon>Megaseliini</taxon>
        <taxon>Megaselia</taxon>
    </lineage>
</organism>
<reference evidence="4" key="1">
    <citation type="submission" date="2013-02" db="EMBL/GenBank/DDBJ databases">
        <authorList>
            <person name="Hughes D."/>
        </authorList>
    </citation>
    <scope>NUCLEOTIDE SEQUENCE</scope>
    <source>
        <strain>Durham</strain>
        <strain evidence="4">NC isolate 2 -- Noor lab</strain>
    </source>
</reference>
<dbReference type="PANTHER" id="PTHR11067">
    <property type="entry name" value="INOSINE TRIPHOSPHATE PYROPHOSPHATASE/HAM1 PROTEIN"/>
    <property type="match status" value="1"/>
</dbReference>
<dbReference type="OMA" id="GYAFEIN"/>
<dbReference type="EMBL" id="CAQQ02097171">
    <property type="status" value="NOT_ANNOTATED_CDS"/>
    <property type="molecule type" value="Genomic_DNA"/>
</dbReference>
<dbReference type="STRING" id="36166.T1GI88"/>
<keyword evidence="2" id="KW-0378">Hydrolase</keyword>
<evidence type="ECO:0000256" key="1">
    <source>
        <dbReference type="ARBA" id="ARBA00008023"/>
    </source>
</evidence>
<dbReference type="SUPFAM" id="SSF52972">
    <property type="entry name" value="ITPase-like"/>
    <property type="match status" value="1"/>
</dbReference>
<evidence type="ECO:0000313" key="4">
    <source>
        <dbReference type="Proteomes" id="UP000015102"/>
    </source>
</evidence>